<feature type="compositionally biased region" description="Basic and acidic residues" evidence="6">
    <location>
        <begin position="417"/>
        <end position="437"/>
    </location>
</feature>
<gene>
    <name evidence="5" type="primary">tatC</name>
    <name evidence="7" type="ORF">EV695_0453</name>
</gene>
<dbReference type="HAMAP" id="MF_00902">
    <property type="entry name" value="TatC"/>
    <property type="match status" value="1"/>
</dbReference>
<evidence type="ECO:0000256" key="6">
    <source>
        <dbReference type="SAM" id="MobiDB-lite"/>
    </source>
</evidence>
<keyword evidence="5" id="KW-0813">Transport</keyword>
<evidence type="ECO:0000313" key="7">
    <source>
        <dbReference type="EMBL" id="TCJ88595.1"/>
    </source>
</evidence>
<dbReference type="RefSeq" id="WP_131904281.1">
    <property type="nucleotide sequence ID" value="NZ_BAAAFU010000008.1"/>
</dbReference>
<protein>
    <recommendedName>
        <fullName evidence="5">Sec-independent protein translocase protein TatC</fullName>
    </recommendedName>
</protein>
<comment type="function">
    <text evidence="5">Part of the twin-arginine translocation (Tat) system that transports large folded proteins containing a characteristic twin-arginine motif in their signal peptide across membranes. Together with TatB, TatC is part of a receptor directly interacting with Tat signal peptides.</text>
</comment>
<reference evidence="7 8" key="1">
    <citation type="submission" date="2019-03" db="EMBL/GenBank/DDBJ databases">
        <title>Genomic Encyclopedia of Type Strains, Phase IV (KMG-IV): sequencing the most valuable type-strain genomes for metagenomic binning, comparative biology and taxonomic classification.</title>
        <authorList>
            <person name="Goeker M."/>
        </authorList>
    </citation>
    <scope>NUCLEOTIDE SEQUENCE [LARGE SCALE GENOMIC DNA]</scope>
    <source>
        <strain evidence="7 8">DSM 24830</strain>
    </source>
</reference>
<organism evidence="7 8">
    <name type="scientific">Cocleimonas flava</name>
    <dbReference type="NCBI Taxonomy" id="634765"/>
    <lineage>
        <taxon>Bacteria</taxon>
        <taxon>Pseudomonadati</taxon>
        <taxon>Pseudomonadota</taxon>
        <taxon>Gammaproteobacteria</taxon>
        <taxon>Thiotrichales</taxon>
        <taxon>Thiotrichaceae</taxon>
        <taxon>Cocleimonas</taxon>
    </lineage>
</organism>
<dbReference type="PANTHER" id="PTHR30371">
    <property type="entry name" value="SEC-INDEPENDENT PROTEIN TRANSLOCASE PROTEIN TATC"/>
    <property type="match status" value="1"/>
</dbReference>
<comment type="caution">
    <text evidence="7">The sequence shown here is derived from an EMBL/GenBank/DDBJ whole genome shotgun (WGS) entry which is preliminary data.</text>
</comment>
<feature type="compositionally biased region" description="Basic and acidic residues" evidence="6">
    <location>
        <begin position="333"/>
        <end position="344"/>
    </location>
</feature>
<comment type="subcellular location">
    <subcellularLocation>
        <location evidence="5">Cell membrane</location>
        <topology evidence="5">Multi-pass membrane protein</topology>
    </subcellularLocation>
    <subcellularLocation>
        <location evidence="1">Membrane</location>
        <topology evidence="1">Multi-pass membrane protein</topology>
    </subcellularLocation>
</comment>
<evidence type="ECO:0000256" key="2">
    <source>
        <dbReference type="ARBA" id="ARBA00022692"/>
    </source>
</evidence>
<keyword evidence="5" id="KW-1003">Cell membrane</keyword>
<comment type="subunit">
    <text evidence="5">The Tat system comprises two distinct complexes: a TatABC complex, containing multiple copies of TatA, TatB and TatC subunits, and a separate TatA complex, containing only TatA subunits. Substrates initially bind to the TatABC complex, which probably triggers association of the separate TatA complex to form the active translocon.</text>
</comment>
<keyword evidence="4 5" id="KW-0472">Membrane</keyword>
<dbReference type="EMBL" id="SMFQ01000002">
    <property type="protein sequence ID" value="TCJ88595.1"/>
    <property type="molecule type" value="Genomic_DNA"/>
</dbReference>
<dbReference type="PRINTS" id="PR01840">
    <property type="entry name" value="TATCFAMILY"/>
</dbReference>
<name>A0A4V2P979_9GAMM</name>
<evidence type="ECO:0000313" key="8">
    <source>
        <dbReference type="Proteomes" id="UP000294887"/>
    </source>
</evidence>
<dbReference type="Pfam" id="PF00902">
    <property type="entry name" value="TatC"/>
    <property type="match status" value="1"/>
</dbReference>
<evidence type="ECO:0000256" key="3">
    <source>
        <dbReference type="ARBA" id="ARBA00022989"/>
    </source>
</evidence>
<dbReference type="AlphaFoldDB" id="A0A4V2P979"/>
<dbReference type="GO" id="GO:0033281">
    <property type="term" value="C:TAT protein transport complex"/>
    <property type="evidence" value="ECO:0007669"/>
    <property type="project" value="UniProtKB-UniRule"/>
</dbReference>
<keyword evidence="5" id="KW-0811">Translocation</keyword>
<accession>A0A4V2P979</accession>
<dbReference type="InterPro" id="IPR002033">
    <property type="entry name" value="TatC"/>
</dbReference>
<feature type="transmembrane region" description="Helical" evidence="5">
    <location>
        <begin position="68"/>
        <end position="96"/>
    </location>
</feature>
<dbReference type="GO" id="GO:0043953">
    <property type="term" value="P:protein transport by the Tat complex"/>
    <property type="evidence" value="ECO:0007669"/>
    <property type="project" value="UniProtKB-UniRule"/>
</dbReference>
<feature type="compositionally biased region" description="Acidic residues" evidence="6">
    <location>
        <begin position="368"/>
        <end position="403"/>
    </location>
</feature>
<keyword evidence="2 5" id="KW-0812">Transmembrane</keyword>
<feature type="transmembrane region" description="Helical" evidence="5">
    <location>
        <begin position="164"/>
        <end position="188"/>
    </location>
</feature>
<dbReference type="NCBIfam" id="TIGR00945">
    <property type="entry name" value="tatC"/>
    <property type="match status" value="1"/>
</dbReference>
<evidence type="ECO:0000256" key="1">
    <source>
        <dbReference type="ARBA" id="ARBA00004141"/>
    </source>
</evidence>
<keyword evidence="8" id="KW-1185">Reference proteome</keyword>
<dbReference type="GO" id="GO:0065002">
    <property type="term" value="P:intracellular protein transmembrane transport"/>
    <property type="evidence" value="ECO:0007669"/>
    <property type="project" value="TreeGrafter"/>
</dbReference>
<feature type="transmembrane region" description="Helical" evidence="5">
    <location>
        <begin position="117"/>
        <end position="144"/>
    </location>
</feature>
<dbReference type="PANTHER" id="PTHR30371:SF0">
    <property type="entry name" value="SEC-INDEPENDENT PROTEIN TRANSLOCASE PROTEIN TATC, CHLOROPLASTIC-RELATED"/>
    <property type="match status" value="1"/>
</dbReference>
<feature type="transmembrane region" description="Helical" evidence="5">
    <location>
        <begin position="223"/>
        <end position="243"/>
    </location>
</feature>
<keyword evidence="3 5" id="KW-1133">Transmembrane helix</keyword>
<feature type="transmembrane region" description="Helical" evidence="5">
    <location>
        <begin position="200"/>
        <end position="217"/>
    </location>
</feature>
<sequence length="437" mass="48999">MSDSKTSASELPTTATGGFLSHLIEMRDRLLRAVIVIFVAFVCLFPFAKNIYNWLAAPLVDQGQEMLIIGPVAPFLIPMKLTLMVAFLIALPYLFYQLWSFVAPGLYKHEKRLIYPLIASSIFLFYLGIAFVYYILLPMMFKIIPQFAPEVAVFSPDIAQYLDFTIMMFMAFGFGFEMPIATILLISTGMTTAEDLKKKRPYVIVGAFVVGMLLTPPDVISQIMLAIPMWLLFELGIIFSGFFKTRIEEASEAKDNINAEKEAAEKTAASAAAGTAAISADKLWEDDDNYYYEEFDEDDSDNTIHNDENNETGLNEYTDDDAFDMSSPSDAVDESKDTDNKDNEDSLPEGSGEISESEEAEKFYGTDVVEDFEELTDDEMEAELDRIEADEEDITDQSSDETNDDKTEDNSDTDIDDTAKDDTKENAPTKKNEDSKD</sequence>
<comment type="similarity">
    <text evidence="5">Belongs to the TatC family.</text>
</comment>
<feature type="transmembrane region" description="Helical" evidence="5">
    <location>
        <begin position="30"/>
        <end position="48"/>
    </location>
</feature>
<evidence type="ECO:0000256" key="4">
    <source>
        <dbReference type="ARBA" id="ARBA00023136"/>
    </source>
</evidence>
<proteinExistence type="inferred from homology"/>
<dbReference type="OrthoDB" id="9777044at2"/>
<keyword evidence="5" id="KW-0653">Protein transport</keyword>
<feature type="region of interest" description="Disordered" evidence="6">
    <location>
        <begin position="295"/>
        <end position="437"/>
    </location>
</feature>
<dbReference type="GO" id="GO:0009977">
    <property type="term" value="F:proton motive force dependent protein transmembrane transporter activity"/>
    <property type="evidence" value="ECO:0007669"/>
    <property type="project" value="TreeGrafter"/>
</dbReference>
<dbReference type="Proteomes" id="UP000294887">
    <property type="component" value="Unassembled WGS sequence"/>
</dbReference>
<evidence type="ECO:0000256" key="5">
    <source>
        <dbReference type="HAMAP-Rule" id="MF_00902"/>
    </source>
</evidence>